<reference evidence="3" key="1">
    <citation type="journal article" date="2017" name="bioRxiv">
        <title>Comparative analysis of the genomes of Stylophora pistillata and Acropora digitifera provides evidence for extensive differences between species of corals.</title>
        <authorList>
            <person name="Voolstra C.R."/>
            <person name="Li Y."/>
            <person name="Liew Y.J."/>
            <person name="Baumgarten S."/>
            <person name="Zoccola D."/>
            <person name="Flot J.-F."/>
            <person name="Tambutte S."/>
            <person name="Allemand D."/>
            <person name="Aranda M."/>
        </authorList>
    </citation>
    <scope>NUCLEOTIDE SEQUENCE [LARGE SCALE GENOMIC DNA]</scope>
</reference>
<dbReference type="Gene3D" id="3.60.10.10">
    <property type="entry name" value="Endonuclease/exonuclease/phosphatase"/>
    <property type="match status" value="1"/>
</dbReference>
<dbReference type="InterPro" id="IPR043502">
    <property type="entry name" value="DNA/RNA_pol_sf"/>
</dbReference>
<dbReference type="PANTHER" id="PTHR47510:SF3">
    <property type="entry name" value="ENDO_EXONUCLEASE_PHOSPHATASE DOMAIN-CONTAINING PROTEIN"/>
    <property type="match status" value="1"/>
</dbReference>
<dbReference type="InterPro" id="IPR000477">
    <property type="entry name" value="RT_dom"/>
</dbReference>
<dbReference type="CDD" id="cd01650">
    <property type="entry name" value="RT_nLTR_like"/>
    <property type="match status" value="1"/>
</dbReference>
<dbReference type="SUPFAM" id="SSF56219">
    <property type="entry name" value="DNase I-like"/>
    <property type="match status" value="1"/>
</dbReference>
<dbReference type="Proteomes" id="UP000225706">
    <property type="component" value="Unassembled WGS sequence"/>
</dbReference>
<comment type="caution">
    <text evidence="2">The sequence shown here is derived from an EMBL/GenBank/DDBJ whole genome shotgun (WGS) entry which is preliminary data.</text>
</comment>
<dbReference type="GO" id="GO:0003964">
    <property type="term" value="F:RNA-directed DNA polymerase activity"/>
    <property type="evidence" value="ECO:0007669"/>
    <property type="project" value="UniProtKB-KW"/>
</dbReference>
<name>A0A2B4SN59_STYPI</name>
<evidence type="ECO:0000259" key="1">
    <source>
        <dbReference type="Pfam" id="PF00078"/>
    </source>
</evidence>
<sequence>MSPAANPILLSNDVSLNPGPTQPSPSLMKGLRLLHLNICSLPNYMDELRLFCDEHKPHIVTINETWLDDSFTDAEIALPGYDVMRKDRDENGGGVAVCIVEQLNYSRLEESTIQTRNDNFESIWFEVCQPKTKKIFCGAIYKTLDADPAAFTRWVEEILNNVMKLKEAKVAPIFKNGKRNEESNYRPISVLPLVFKIMERAIQVQLVKFLEANQVLSVYQSGFRKGHSTETAATYLTDQILEHMDKQQMTGSVFIDLKKAFDLVDHNCLLQKLEHYGVRGKSLTWFQNYLGSCTQRVRFGQDLSSSHPH</sequence>
<dbReference type="AlphaFoldDB" id="A0A2B4SN59"/>
<keyword evidence="2" id="KW-0695">RNA-directed DNA polymerase</keyword>
<evidence type="ECO:0000313" key="3">
    <source>
        <dbReference type="Proteomes" id="UP000225706"/>
    </source>
</evidence>
<organism evidence="2 3">
    <name type="scientific">Stylophora pistillata</name>
    <name type="common">Smooth cauliflower coral</name>
    <dbReference type="NCBI Taxonomy" id="50429"/>
    <lineage>
        <taxon>Eukaryota</taxon>
        <taxon>Metazoa</taxon>
        <taxon>Cnidaria</taxon>
        <taxon>Anthozoa</taxon>
        <taxon>Hexacorallia</taxon>
        <taxon>Scleractinia</taxon>
        <taxon>Astrocoeniina</taxon>
        <taxon>Pocilloporidae</taxon>
        <taxon>Stylophora</taxon>
    </lineage>
</organism>
<gene>
    <name evidence="2" type="ORF">AWC38_SpisGene3861</name>
</gene>
<feature type="domain" description="Reverse transcriptase" evidence="1">
    <location>
        <begin position="180"/>
        <end position="296"/>
    </location>
</feature>
<keyword evidence="2" id="KW-0808">Transferase</keyword>
<dbReference type="STRING" id="50429.A0A2B4SN59"/>
<proteinExistence type="predicted"/>
<dbReference type="InterPro" id="IPR036691">
    <property type="entry name" value="Endo/exonu/phosph_ase_sf"/>
</dbReference>
<evidence type="ECO:0000313" key="2">
    <source>
        <dbReference type="EMBL" id="PFX31331.1"/>
    </source>
</evidence>
<keyword evidence="2" id="KW-0548">Nucleotidyltransferase</keyword>
<keyword evidence="3" id="KW-1185">Reference proteome</keyword>
<dbReference type="SUPFAM" id="SSF56672">
    <property type="entry name" value="DNA/RNA polymerases"/>
    <property type="match status" value="1"/>
</dbReference>
<dbReference type="EMBL" id="LSMT01000037">
    <property type="protein sequence ID" value="PFX31331.1"/>
    <property type="molecule type" value="Genomic_DNA"/>
</dbReference>
<protein>
    <submittedName>
        <fullName evidence="2">Putative RNA-directed DNA polymerase from transposon X-element</fullName>
    </submittedName>
</protein>
<dbReference type="PANTHER" id="PTHR47510">
    <property type="entry name" value="REVERSE TRANSCRIPTASE DOMAIN-CONTAINING PROTEIN"/>
    <property type="match status" value="1"/>
</dbReference>
<dbReference type="Pfam" id="PF00078">
    <property type="entry name" value="RVT_1"/>
    <property type="match status" value="1"/>
</dbReference>
<dbReference type="OrthoDB" id="5989916at2759"/>
<accession>A0A2B4SN59</accession>